<reference evidence="1" key="1">
    <citation type="journal article" date="2019" name="Science">
        <title>Mutation of a bHLH transcription factor allowed almond domestication.</title>
        <authorList>
            <person name="Sanchez-Perez R."/>
            <person name="Pavan S."/>
            <person name="Mazzeo R."/>
            <person name="Moldovan C."/>
            <person name="Aiese Cigliano R."/>
            <person name="Del Cueto J."/>
            <person name="Ricciardi F."/>
            <person name="Lotti C."/>
            <person name="Ricciardi L."/>
            <person name="Dicenta F."/>
            <person name="Lopez-Marques R.L."/>
            <person name="Lindberg Moller B."/>
        </authorList>
    </citation>
    <scope>NUCLEOTIDE SEQUENCE</scope>
</reference>
<gene>
    <name evidence="1" type="ORF">Prudu_16S000600</name>
</gene>
<protein>
    <submittedName>
        <fullName evidence="1">Transposable element protein</fullName>
    </submittedName>
</protein>
<name>A0A5H2XEZ4_PRUDU</name>
<dbReference type="EMBL" id="AP020353">
    <property type="protein sequence ID" value="BBN67227.1"/>
    <property type="molecule type" value="Genomic_DNA"/>
</dbReference>
<accession>A0A5H2XEZ4</accession>
<dbReference type="PANTHER" id="PTHR11439">
    <property type="entry name" value="GAG-POL-RELATED RETROTRANSPOSON"/>
    <property type="match status" value="1"/>
</dbReference>
<proteinExistence type="predicted"/>
<organism evidence="1">
    <name type="scientific">Prunus dulcis</name>
    <name type="common">Almond</name>
    <name type="synonym">Amygdalus dulcis</name>
    <dbReference type="NCBI Taxonomy" id="3755"/>
    <lineage>
        <taxon>Eukaryota</taxon>
        <taxon>Viridiplantae</taxon>
        <taxon>Streptophyta</taxon>
        <taxon>Embryophyta</taxon>
        <taxon>Tracheophyta</taxon>
        <taxon>Spermatophyta</taxon>
        <taxon>Magnoliopsida</taxon>
        <taxon>eudicotyledons</taxon>
        <taxon>Gunneridae</taxon>
        <taxon>Pentapetalae</taxon>
        <taxon>rosids</taxon>
        <taxon>fabids</taxon>
        <taxon>Rosales</taxon>
        <taxon>Rosaceae</taxon>
        <taxon>Amygdaloideae</taxon>
        <taxon>Amygdaleae</taxon>
        <taxon>Prunus</taxon>
    </lineage>
</organism>
<dbReference type="PANTHER" id="PTHR11439:SF455">
    <property type="entry name" value="RLK (RECEPTOR-LIKE PROTEIN KINASE) 8, PUTATIVE-RELATED"/>
    <property type="match status" value="1"/>
</dbReference>
<sequence>MLRYMRLNLPRSKKPTNRINGANVCSQRSKPSTTIILGILFLHPLNVMPCLASGCTISNVSQMVPLNGGPSYGQWFSSQYGIDYLETFSPIVQALLKSLSRQFAKKDLRVLHYFLGIEVKFTSDLLCLTQAKYVAYLLKGATLHEANPCLTPVATGSQLSSLHGSSLSDPTQYHSLVGVLQYLTLIHLDISFAVNQVCQFMHQPTGIHWKAVKHILRYVLGTSHDGLVFRPGDSSMIAFSYANYDGNPDDCRFTGGYCIFFCSILITWSSKK</sequence>
<dbReference type="AlphaFoldDB" id="A0A5H2XEZ4"/>
<evidence type="ECO:0000313" key="1">
    <source>
        <dbReference type="EMBL" id="BBN67227.1"/>
    </source>
</evidence>